<organism evidence="1 2">
    <name type="scientific">Agrobacterium pusense</name>
    <dbReference type="NCBI Taxonomy" id="648995"/>
    <lineage>
        <taxon>Bacteria</taxon>
        <taxon>Pseudomonadati</taxon>
        <taxon>Pseudomonadota</taxon>
        <taxon>Alphaproteobacteria</taxon>
        <taxon>Hyphomicrobiales</taxon>
        <taxon>Rhizobiaceae</taxon>
        <taxon>Rhizobium/Agrobacterium group</taxon>
        <taxon>Agrobacterium</taxon>
    </lineage>
</organism>
<proteinExistence type="predicted"/>
<keyword evidence="1" id="KW-0614">Plasmid</keyword>
<dbReference type="EMBL" id="HG518324">
    <property type="protein sequence ID" value="CDI12122.1"/>
    <property type="molecule type" value="Genomic_DNA"/>
</dbReference>
<sequence>MDPPVPTSLHRRNRLSPAKQLLFALFDRVGVHVELQGHFYQRLRTSDSGKCHVCLKSRAVVPARSSCHDFSYSRHLSRGQAGIPHILDVQITRASSVGL</sequence>
<evidence type="ECO:0000313" key="1">
    <source>
        <dbReference type="EMBL" id="CDI12122.1"/>
    </source>
</evidence>
<dbReference type="KEGG" id="rir:BN877_p0400"/>
<reference evidence="1 2" key="1">
    <citation type="journal article" date="2013" name="Genome Announc.">
        <title>Complete Genome Sequence of the Sesbania Symbiont and Rice Growth-Promoting Endophyte Rhizobium sp. Strain IRBG74.</title>
        <authorList>
            <person name="Crook M.B."/>
            <person name="Mitra S."/>
            <person name="Ane J.M."/>
            <person name="Sadowsky M.J."/>
            <person name="Gyaneshwar P."/>
        </authorList>
    </citation>
    <scope>NUCLEOTIDE SEQUENCE [LARGE SCALE GENOMIC DNA]</scope>
    <source>
        <strain evidence="1 2">IRBG74</strain>
        <plasmid evidence="2">IRBL74_p</plasmid>
    </source>
</reference>
<accession>U4Q7S4</accession>
<gene>
    <name evidence="1" type="ORF">BN877_p0400</name>
</gene>
<dbReference type="AlphaFoldDB" id="U4Q7S4"/>
<protein>
    <submittedName>
        <fullName evidence="1">Uncharacterized protein</fullName>
    </submittedName>
</protein>
<geneLocation type="plasmid" evidence="1 2">
    <name>IRBL74_p</name>
</geneLocation>
<dbReference type="Proteomes" id="UP000016944">
    <property type="component" value="Plasmid IRBL74_p"/>
</dbReference>
<dbReference type="HOGENOM" id="CLU_2318211_0_0_5"/>
<evidence type="ECO:0000313" key="2">
    <source>
        <dbReference type="Proteomes" id="UP000016944"/>
    </source>
</evidence>
<name>U4Q7S4_9HYPH</name>